<feature type="domain" description="DNA/RNA-binding" evidence="2">
    <location>
        <begin position="99"/>
        <end position="227"/>
    </location>
</feature>
<evidence type="ECO:0000256" key="1">
    <source>
        <dbReference type="SAM" id="MobiDB-lite"/>
    </source>
</evidence>
<accession>A0ABQ8KTE0</accession>
<dbReference type="Proteomes" id="UP000814176">
    <property type="component" value="Unassembled WGS sequence"/>
</dbReference>
<dbReference type="PANTHER" id="PTHR15696:SF0">
    <property type="entry name" value="TELOMERASE-BINDING PROTEIN EST1A"/>
    <property type="match status" value="1"/>
</dbReference>
<evidence type="ECO:0000313" key="4">
    <source>
        <dbReference type="Proteomes" id="UP000814176"/>
    </source>
</evidence>
<name>A0ABQ8KTE0_9APHY</name>
<dbReference type="InterPro" id="IPR045153">
    <property type="entry name" value="Est1/Ebs1-like"/>
</dbReference>
<dbReference type="InterPro" id="IPR011990">
    <property type="entry name" value="TPR-like_helical_dom_sf"/>
</dbReference>
<dbReference type="Pfam" id="PF10373">
    <property type="entry name" value="EST1_DNA_bind"/>
    <property type="match status" value="1"/>
</dbReference>
<keyword evidence="4" id="KW-1185">Reference proteome</keyword>
<gene>
    <name evidence="3" type="ORF">C8Q71DRAFT_876058</name>
</gene>
<dbReference type="GeneID" id="72009139"/>
<proteinExistence type="predicted"/>
<dbReference type="PANTHER" id="PTHR15696">
    <property type="entry name" value="SMG-7 SUPPRESSOR WITH MORPHOLOGICAL EFFECT ON GENITALIA PROTEIN 7"/>
    <property type="match status" value="1"/>
</dbReference>
<evidence type="ECO:0000259" key="2">
    <source>
        <dbReference type="Pfam" id="PF10373"/>
    </source>
</evidence>
<sequence>MRADPSAAYDITRSRPATTLTDNARLPLTLTLLSLSLLLHANDAQYGTAQHSSTQNGGGSSDRAERRHPRQLLEVPSVGLAVAHAIELVPEKEHSRQIAREWYAKGLTGTPSAGKLYHHIGLLCRERDGSGEELQGLYHFEKSMITAHPYSTSREAILQIWSPAAQTCRQGPDAGVADLYIILHGMLFTHIQMDDFHGILDRFDEKLNIEVRSSRSATGIMMAVINLGAIFEDVVSARARVSPAMAASSAGKAKLMAKKAEDNDRKMDVDDKGAAPCKADWKLDAMSMSPALSEVGASTSPEIVPQAQNAIRVLDARACPPEVVTFRMFDPQPLHHHHTCLPRHTV</sequence>
<dbReference type="EMBL" id="JADCUA010000002">
    <property type="protein sequence ID" value="KAH9842325.1"/>
    <property type="molecule type" value="Genomic_DNA"/>
</dbReference>
<dbReference type="Gene3D" id="1.25.40.10">
    <property type="entry name" value="Tetratricopeptide repeat domain"/>
    <property type="match status" value="1"/>
</dbReference>
<evidence type="ECO:0000313" key="3">
    <source>
        <dbReference type="EMBL" id="KAH9842325.1"/>
    </source>
</evidence>
<feature type="region of interest" description="Disordered" evidence="1">
    <location>
        <begin position="48"/>
        <end position="67"/>
    </location>
</feature>
<dbReference type="InterPro" id="IPR018834">
    <property type="entry name" value="DNA/RNA-bd_Est1-type"/>
</dbReference>
<protein>
    <recommendedName>
        <fullName evidence="2">DNA/RNA-binding domain-containing protein</fullName>
    </recommendedName>
</protein>
<dbReference type="SUPFAM" id="SSF48452">
    <property type="entry name" value="TPR-like"/>
    <property type="match status" value="1"/>
</dbReference>
<reference evidence="3 4" key="1">
    <citation type="journal article" date="2021" name="Environ. Microbiol.">
        <title>Gene family expansions and transcriptome signatures uncover fungal adaptations to wood decay.</title>
        <authorList>
            <person name="Hage H."/>
            <person name="Miyauchi S."/>
            <person name="Viragh M."/>
            <person name="Drula E."/>
            <person name="Min B."/>
            <person name="Chaduli D."/>
            <person name="Navarro D."/>
            <person name="Favel A."/>
            <person name="Norest M."/>
            <person name="Lesage-Meessen L."/>
            <person name="Balint B."/>
            <person name="Merenyi Z."/>
            <person name="de Eugenio L."/>
            <person name="Morin E."/>
            <person name="Martinez A.T."/>
            <person name="Baldrian P."/>
            <person name="Stursova M."/>
            <person name="Martinez M.J."/>
            <person name="Novotny C."/>
            <person name="Magnuson J.K."/>
            <person name="Spatafora J.W."/>
            <person name="Maurice S."/>
            <person name="Pangilinan J."/>
            <person name="Andreopoulos W."/>
            <person name="LaButti K."/>
            <person name="Hundley H."/>
            <person name="Na H."/>
            <person name="Kuo A."/>
            <person name="Barry K."/>
            <person name="Lipzen A."/>
            <person name="Henrissat B."/>
            <person name="Riley R."/>
            <person name="Ahrendt S."/>
            <person name="Nagy L.G."/>
            <person name="Grigoriev I.V."/>
            <person name="Martin F."/>
            <person name="Rosso M.N."/>
        </authorList>
    </citation>
    <scope>NUCLEOTIDE SEQUENCE [LARGE SCALE GENOMIC DNA]</scope>
    <source>
        <strain evidence="3 4">CIRM-BRFM 1785</strain>
    </source>
</reference>
<comment type="caution">
    <text evidence="3">The sequence shown here is derived from an EMBL/GenBank/DDBJ whole genome shotgun (WGS) entry which is preliminary data.</text>
</comment>
<dbReference type="RefSeq" id="XP_047783372.1">
    <property type="nucleotide sequence ID" value="XM_047928407.1"/>
</dbReference>
<organism evidence="3 4">
    <name type="scientific">Rhodofomes roseus</name>
    <dbReference type="NCBI Taxonomy" id="34475"/>
    <lineage>
        <taxon>Eukaryota</taxon>
        <taxon>Fungi</taxon>
        <taxon>Dikarya</taxon>
        <taxon>Basidiomycota</taxon>
        <taxon>Agaricomycotina</taxon>
        <taxon>Agaricomycetes</taxon>
        <taxon>Polyporales</taxon>
        <taxon>Rhodofomes</taxon>
    </lineage>
</organism>